<dbReference type="AlphaFoldDB" id="A0A4Y2JEE6"/>
<reference evidence="4 5" key="1">
    <citation type="journal article" date="2019" name="Sci. Rep.">
        <title>Orb-weaving spider Araneus ventricosus genome elucidates the spidroin gene catalogue.</title>
        <authorList>
            <person name="Kono N."/>
            <person name="Nakamura H."/>
            <person name="Ohtoshi R."/>
            <person name="Moran D.A.P."/>
            <person name="Shinohara A."/>
            <person name="Yoshida Y."/>
            <person name="Fujiwara M."/>
            <person name="Mori M."/>
            <person name="Tomita M."/>
            <person name="Arakawa K."/>
        </authorList>
    </citation>
    <scope>NUCLEOTIDE SEQUENCE [LARGE SCALE GENOMIC DNA]</scope>
</reference>
<proteinExistence type="predicted"/>
<dbReference type="OrthoDB" id="6449811at2759"/>
<protein>
    <recommendedName>
        <fullName evidence="3">Carboxypeptidase activation peptide domain-containing protein</fullName>
    </recommendedName>
</protein>
<evidence type="ECO:0000313" key="5">
    <source>
        <dbReference type="Proteomes" id="UP000499080"/>
    </source>
</evidence>
<dbReference type="InterPro" id="IPR036990">
    <property type="entry name" value="M14A-like_propep"/>
</dbReference>
<dbReference type="GO" id="GO:0046872">
    <property type="term" value="F:metal ion binding"/>
    <property type="evidence" value="ECO:0007669"/>
    <property type="project" value="UniProtKB-KW"/>
</dbReference>
<feature type="domain" description="Carboxypeptidase activation peptide" evidence="3">
    <location>
        <begin position="1"/>
        <end position="51"/>
    </location>
</feature>
<dbReference type="InterPro" id="IPR003146">
    <property type="entry name" value="M14A_act_pep"/>
</dbReference>
<keyword evidence="5" id="KW-1185">Reference proteome</keyword>
<comment type="caution">
    <text evidence="4">The sequence shown here is derived from an EMBL/GenBank/DDBJ whole genome shotgun (WGS) entry which is preliminary data.</text>
</comment>
<evidence type="ECO:0000256" key="1">
    <source>
        <dbReference type="ARBA" id="ARBA00022723"/>
    </source>
</evidence>
<evidence type="ECO:0000256" key="2">
    <source>
        <dbReference type="ARBA" id="ARBA00022833"/>
    </source>
</evidence>
<dbReference type="Proteomes" id="UP000499080">
    <property type="component" value="Unassembled WGS sequence"/>
</dbReference>
<sequence length="83" mass="9733">IDFWKEPTREMQNVTVHVPPEGASKLEGVLRDIGLKFYTITDDLEEWIEREREDNYPGSHLQGRTTGFAFDVYHPLDEVRMPI</sequence>
<evidence type="ECO:0000313" key="4">
    <source>
        <dbReference type="EMBL" id="GBM87808.1"/>
    </source>
</evidence>
<dbReference type="Pfam" id="PF02244">
    <property type="entry name" value="Propep_M14"/>
    <property type="match status" value="1"/>
</dbReference>
<keyword evidence="1" id="KW-0479">Metal-binding</keyword>
<keyword evidence="2" id="KW-0862">Zinc</keyword>
<dbReference type="Gene3D" id="3.30.70.340">
    <property type="entry name" value="Metallocarboxypeptidase-like"/>
    <property type="match status" value="1"/>
</dbReference>
<accession>A0A4Y2JEE6</accession>
<dbReference type="EMBL" id="BGPR01110005">
    <property type="protein sequence ID" value="GBM87808.1"/>
    <property type="molecule type" value="Genomic_DNA"/>
</dbReference>
<dbReference type="SUPFAM" id="SSF54897">
    <property type="entry name" value="Protease propeptides/inhibitors"/>
    <property type="match status" value="1"/>
</dbReference>
<gene>
    <name evidence="4" type="ORF">AVEN_77277_1</name>
</gene>
<feature type="non-terminal residue" evidence="4">
    <location>
        <position position="1"/>
    </location>
</feature>
<evidence type="ECO:0000259" key="3">
    <source>
        <dbReference type="Pfam" id="PF02244"/>
    </source>
</evidence>
<organism evidence="4 5">
    <name type="scientific">Araneus ventricosus</name>
    <name type="common">Orbweaver spider</name>
    <name type="synonym">Epeira ventricosa</name>
    <dbReference type="NCBI Taxonomy" id="182803"/>
    <lineage>
        <taxon>Eukaryota</taxon>
        <taxon>Metazoa</taxon>
        <taxon>Ecdysozoa</taxon>
        <taxon>Arthropoda</taxon>
        <taxon>Chelicerata</taxon>
        <taxon>Arachnida</taxon>
        <taxon>Araneae</taxon>
        <taxon>Araneomorphae</taxon>
        <taxon>Entelegynae</taxon>
        <taxon>Araneoidea</taxon>
        <taxon>Araneidae</taxon>
        <taxon>Araneus</taxon>
    </lineage>
</organism>
<name>A0A4Y2JEE6_ARAVE</name>